<proteinExistence type="predicted"/>
<name>A0ABY6YV83_9ACTN</name>
<protein>
    <recommendedName>
        <fullName evidence="3">Peptidase C39-like domain-containing protein</fullName>
    </recommendedName>
</protein>
<dbReference type="RefSeq" id="WP_267949867.1">
    <property type="nucleotide sequence ID" value="NZ_CP113264.1"/>
</dbReference>
<sequence length="280" mass="29436">MLMGPGAPAPSVVETVTGSPFGAQLLGGTLPFFDPYGWTPETGVDDALTALGWAARTTGGGDAEAALDRLASHLADGPVVAGPVEMGHLRHQPGRSGPVGADHYVVVLDADEDGVTLHDPGGHPYARLPIADFMAAWRAEDIEYGDPFTLRSNFTRISRVLPEEAIESIVPRAVSWLGPENGDAVLALADRVADGCDPALREHLADFAIRVGARRLTDAAACLRGVGRDTAAGTLTRQARLLGSLQYPVATGDDRAAARILRALAPTYGTLRDDLGRRYG</sequence>
<evidence type="ECO:0008006" key="3">
    <source>
        <dbReference type="Google" id="ProtNLM"/>
    </source>
</evidence>
<evidence type="ECO:0000313" key="1">
    <source>
        <dbReference type="EMBL" id="WAE76098.1"/>
    </source>
</evidence>
<reference evidence="1 2" key="1">
    <citation type="journal article" date="2013" name="Int. J. Syst. Evol. Microbiol.">
        <title>Description of Streptomonospora sediminis sp. nov. and Streptomonospora nanhaiensis sp. nov., and reclassification of Nocardiopsis arabia Hozzein &amp; Goodfellow 2008 as Streptomonospora arabica comb. nov. and emended description of the genus Streptomonospora.</title>
        <authorList>
            <person name="Zhang D.F."/>
            <person name="Pan H.Q."/>
            <person name="He J."/>
            <person name="Zhang X.M."/>
            <person name="Zhang Y.G."/>
            <person name="Klenk H.P."/>
            <person name="Hu J.C."/>
            <person name="Li W.J."/>
        </authorList>
    </citation>
    <scope>NUCLEOTIDE SEQUENCE [LARGE SCALE GENOMIC DNA]</scope>
    <source>
        <strain evidence="1 2">12A09</strain>
    </source>
</reference>
<keyword evidence="2" id="KW-1185">Reference proteome</keyword>
<dbReference type="EMBL" id="CP113264">
    <property type="protein sequence ID" value="WAE76098.1"/>
    <property type="molecule type" value="Genomic_DNA"/>
</dbReference>
<dbReference type="Proteomes" id="UP001156498">
    <property type="component" value="Chromosome"/>
</dbReference>
<evidence type="ECO:0000313" key="2">
    <source>
        <dbReference type="Proteomes" id="UP001156498"/>
    </source>
</evidence>
<organism evidence="1 2">
    <name type="scientific">Streptomonospora nanhaiensis</name>
    <dbReference type="NCBI Taxonomy" id="1323731"/>
    <lineage>
        <taxon>Bacteria</taxon>
        <taxon>Bacillati</taxon>
        <taxon>Actinomycetota</taxon>
        <taxon>Actinomycetes</taxon>
        <taxon>Streptosporangiales</taxon>
        <taxon>Nocardiopsidaceae</taxon>
        <taxon>Streptomonospora</taxon>
    </lineage>
</organism>
<gene>
    <name evidence="1" type="ORF">OUQ99_13890</name>
</gene>
<accession>A0ABY6YV83</accession>